<evidence type="ECO:0000256" key="2">
    <source>
        <dbReference type="ARBA" id="ARBA00001964"/>
    </source>
</evidence>
<dbReference type="GO" id="GO:0016625">
    <property type="term" value="F:oxidoreductase activity, acting on the aldehyde or oxo group of donors, iron-sulfur protein as acceptor"/>
    <property type="evidence" value="ECO:0007669"/>
    <property type="project" value="UniProtKB-ARBA"/>
</dbReference>
<protein>
    <recommendedName>
        <fullName evidence="13">2-oxoglutarate synthase</fullName>
    </recommendedName>
</protein>
<reference evidence="12" key="1">
    <citation type="submission" date="2019-08" db="EMBL/GenBank/DDBJ databases">
        <authorList>
            <person name="Kucharzyk K."/>
            <person name="Murdoch R.W."/>
            <person name="Higgins S."/>
            <person name="Loffler F."/>
        </authorList>
    </citation>
    <scope>NUCLEOTIDE SEQUENCE</scope>
</reference>
<dbReference type="PANTHER" id="PTHR48084:SF4">
    <property type="entry name" value="2-OXOGLUTARATE OXIDOREDUCTASE SUBUNIT KORB"/>
    <property type="match status" value="1"/>
</dbReference>
<keyword evidence="4" id="KW-0479">Metal-binding</keyword>
<dbReference type="InterPro" id="IPR029061">
    <property type="entry name" value="THDP-binding"/>
</dbReference>
<evidence type="ECO:0000256" key="4">
    <source>
        <dbReference type="ARBA" id="ARBA00022723"/>
    </source>
</evidence>
<evidence type="ECO:0000256" key="3">
    <source>
        <dbReference type="ARBA" id="ARBA00001966"/>
    </source>
</evidence>
<evidence type="ECO:0000256" key="8">
    <source>
        <dbReference type="ARBA" id="ARBA00023014"/>
    </source>
</evidence>
<evidence type="ECO:0008006" key="13">
    <source>
        <dbReference type="Google" id="ProtNLM"/>
    </source>
</evidence>
<evidence type="ECO:0000256" key="9">
    <source>
        <dbReference type="ARBA" id="ARBA00023052"/>
    </source>
</evidence>
<dbReference type="PANTHER" id="PTHR48084">
    <property type="entry name" value="2-OXOGLUTARATE OXIDOREDUCTASE SUBUNIT KORB-RELATED"/>
    <property type="match status" value="1"/>
</dbReference>
<comment type="cofactor">
    <cofactor evidence="1">
        <name>Mg(2+)</name>
        <dbReference type="ChEBI" id="CHEBI:18420"/>
    </cofactor>
</comment>
<dbReference type="InterPro" id="IPR011766">
    <property type="entry name" value="TPP_enzyme_TPP-bd"/>
</dbReference>
<evidence type="ECO:0000256" key="7">
    <source>
        <dbReference type="ARBA" id="ARBA00023004"/>
    </source>
</evidence>
<keyword evidence="8" id="KW-0411">Iron-sulfur</keyword>
<evidence type="ECO:0000256" key="1">
    <source>
        <dbReference type="ARBA" id="ARBA00001946"/>
    </source>
</evidence>
<feature type="domain" description="Pyruvate ferredoxin oxidoreductase beta subunit C-terminal" evidence="11">
    <location>
        <begin position="200"/>
        <end position="263"/>
    </location>
</feature>
<comment type="caution">
    <text evidence="12">The sequence shown here is derived from an EMBL/GenBank/DDBJ whole genome shotgun (WGS) entry which is preliminary data.</text>
</comment>
<evidence type="ECO:0000256" key="6">
    <source>
        <dbReference type="ARBA" id="ARBA00023002"/>
    </source>
</evidence>
<organism evidence="12">
    <name type="scientific">bioreactor metagenome</name>
    <dbReference type="NCBI Taxonomy" id="1076179"/>
    <lineage>
        <taxon>unclassified sequences</taxon>
        <taxon>metagenomes</taxon>
        <taxon>ecological metagenomes</taxon>
    </lineage>
</organism>
<accession>A0A644X0H5</accession>
<keyword evidence="6" id="KW-0560">Oxidoreductase</keyword>
<dbReference type="GO" id="GO:0030976">
    <property type="term" value="F:thiamine pyrophosphate binding"/>
    <property type="evidence" value="ECO:0007669"/>
    <property type="project" value="InterPro"/>
</dbReference>
<comment type="cofactor">
    <cofactor evidence="3">
        <name>[4Fe-4S] cluster</name>
        <dbReference type="ChEBI" id="CHEBI:49883"/>
    </cofactor>
</comment>
<gene>
    <name evidence="12" type="ORF">SDC9_55698</name>
</gene>
<feature type="domain" description="Thiamine pyrophosphate enzyme TPP-binding" evidence="10">
    <location>
        <begin position="52"/>
        <end position="196"/>
    </location>
</feature>
<name>A0A644X0H5_9ZZZZ</name>
<evidence type="ECO:0000313" key="12">
    <source>
        <dbReference type="EMBL" id="MPM09381.1"/>
    </source>
</evidence>
<dbReference type="GO" id="GO:0046872">
    <property type="term" value="F:metal ion binding"/>
    <property type="evidence" value="ECO:0007669"/>
    <property type="project" value="UniProtKB-KW"/>
</dbReference>
<dbReference type="GO" id="GO:0051536">
    <property type="term" value="F:iron-sulfur cluster binding"/>
    <property type="evidence" value="ECO:0007669"/>
    <property type="project" value="UniProtKB-KW"/>
</dbReference>
<dbReference type="Gene3D" id="3.40.50.970">
    <property type="match status" value="1"/>
</dbReference>
<sequence>MMDPMAFDLPGIDLSWCPGCGDFKILDSIKKALAELGLGPLDVVMVSGIGQAAKTPHYMKAHFFNGLHGRALSNATAIKAANPALEVIAVGGDGDMYGEGGNHFTHTIRRNPGITNLVFNNMVYGLTKGQASPTSPRGFRTSVQVDGVHAQPFNPLAAALVQGATFVARAFAGNGDQTKEIIKRAVRHKGYALVDIFQPCVSFNSVNTYKWFMDNTYPLEDHDEEDFGKAMELALLQEGPFPLGVLYRKEGVPVFEETLAAYRKDDRPLFRREAPRKAVKELLASLAG</sequence>
<dbReference type="GO" id="GO:0045333">
    <property type="term" value="P:cellular respiration"/>
    <property type="evidence" value="ECO:0007669"/>
    <property type="project" value="UniProtKB-ARBA"/>
</dbReference>
<dbReference type="EMBL" id="VSSQ01001562">
    <property type="protein sequence ID" value="MPM09381.1"/>
    <property type="molecule type" value="Genomic_DNA"/>
</dbReference>
<keyword evidence="5" id="KW-0460">Magnesium</keyword>
<keyword evidence="7" id="KW-0408">Iron</keyword>
<proteinExistence type="predicted"/>
<comment type="cofactor">
    <cofactor evidence="2">
        <name>thiamine diphosphate</name>
        <dbReference type="ChEBI" id="CHEBI:58937"/>
    </cofactor>
</comment>
<evidence type="ECO:0000256" key="5">
    <source>
        <dbReference type="ARBA" id="ARBA00022842"/>
    </source>
</evidence>
<evidence type="ECO:0000259" key="10">
    <source>
        <dbReference type="Pfam" id="PF02775"/>
    </source>
</evidence>
<dbReference type="NCBIfam" id="TIGR02177">
    <property type="entry name" value="PorB_KorB"/>
    <property type="match status" value="1"/>
</dbReference>
<dbReference type="InterPro" id="IPR051457">
    <property type="entry name" value="2-oxoacid:Fd_oxidoreductase"/>
</dbReference>
<dbReference type="AlphaFoldDB" id="A0A644X0H5"/>
<dbReference type="Pfam" id="PF02775">
    <property type="entry name" value="TPP_enzyme_C"/>
    <property type="match status" value="1"/>
</dbReference>
<dbReference type="SUPFAM" id="SSF52518">
    <property type="entry name" value="Thiamin diphosphate-binding fold (THDP-binding)"/>
    <property type="match status" value="1"/>
</dbReference>
<dbReference type="CDD" id="cd03375">
    <property type="entry name" value="TPP_OGFOR"/>
    <property type="match status" value="1"/>
</dbReference>
<keyword evidence="9" id="KW-0786">Thiamine pyrophosphate</keyword>
<evidence type="ECO:0000259" key="11">
    <source>
        <dbReference type="Pfam" id="PF12367"/>
    </source>
</evidence>
<dbReference type="Pfam" id="PF12367">
    <property type="entry name" value="PFO_beta_C"/>
    <property type="match status" value="1"/>
</dbReference>
<dbReference type="InterPro" id="IPR011896">
    <property type="entry name" value="OFOB"/>
</dbReference>
<dbReference type="InterPro" id="IPR032686">
    <property type="entry name" value="PFO_beta_C"/>
</dbReference>